<dbReference type="STRING" id="92487.SAMN02745130_00865"/>
<proteinExistence type="predicted"/>
<dbReference type="NCBIfam" id="NF004789">
    <property type="entry name" value="PRK06134.1"/>
    <property type="match status" value="1"/>
</dbReference>
<keyword evidence="2" id="KW-0285">Flavoprotein</keyword>
<keyword evidence="7" id="KW-1185">Reference proteome</keyword>
<evidence type="ECO:0000259" key="5">
    <source>
        <dbReference type="Pfam" id="PF00890"/>
    </source>
</evidence>
<evidence type="ECO:0000256" key="4">
    <source>
        <dbReference type="ARBA" id="ARBA00023002"/>
    </source>
</evidence>
<feature type="domain" description="FAD-dependent oxidoreductase 2 FAD-binding" evidence="5">
    <location>
        <begin position="14"/>
        <end position="549"/>
    </location>
</feature>
<evidence type="ECO:0000313" key="7">
    <source>
        <dbReference type="Proteomes" id="UP000190460"/>
    </source>
</evidence>
<organism evidence="6 7">
    <name type="scientific">Thiothrix eikelboomii</name>
    <dbReference type="NCBI Taxonomy" id="92487"/>
    <lineage>
        <taxon>Bacteria</taxon>
        <taxon>Pseudomonadati</taxon>
        <taxon>Pseudomonadota</taxon>
        <taxon>Gammaproteobacteria</taxon>
        <taxon>Thiotrichales</taxon>
        <taxon>Thiotrichaceae</taxon>
        <taxon>Thiothrix</taxon>
    </lineage>
</organism>
<reference evidence="6 7" key="1">
    <citation type="submission" date="2017-02" db="EMBL/GenBank/DDBJ databases">
        <authorList>
            <person name="Peterson S.W."/>
        </authorList>
    </citation>
    <scope>NUCLEOTIDE SEQUENCE [LARGE SCALE GENOMIC DNA]</scope>
    <source>
        <strain evidence="6 7">ATCC 49788</strain>
    </source>
</reference>
<dbReference type="InterPro" id="IPR036188">
    <property type="entry name" value="FAD/NAD-bd_sf"/>
</dbReference>
<accession>A0A1T4W397</accession>
<comment type="cofactor">
    <cofactor evidence="1">
        <name>FAD</name>
        <dbReference type="ChEBI" id="CHEBI:57692"/>
    </cofactor>
</comment>
<dbReference type="Proteomes" id="UP000190460">
    <property type="component" value="Unassembled WGS sequence"/>
</dbReference>
<evidence type="ECO:0000256" key="1">
    <source>
        <dbReference type="ARBA" id="ARBA00001974"/>
    </source>
</evidence>
<dbReference type="GO" id="GO:0016491">
    <property type="term" value="F:oxidoreductase activity"/>
    <property type="evidence" value="ECO:0007669"/>
    <property type="project" value="UniProtKB-KW"/>
</dbReference>
<dbReference type="SUPFAM" id="SSF51905">
    <property type="entry name" value="FAD/NAD(P)-binding domain"/>
    <property type="match status" value="1"/>
</dbReference>
<dbReference type="InterPro" id="IPR027477">
    <property type="entry name" value="Succ_DH/fumarate_Rdtase_cat_sf"/>
</dbReference>
<evidence type="ECO:0000256" key="3">
    <source>
        <dbReference type="ARBA" id="ARBA00022827"/>
    </source>
</evidence>
<dbReference type="EMBL" id="FUYB01000003">
    <property type="protein sequence ID" value="SKA71538.1"/>
    <property type="molecule type" value="Genomic_DNA"/>
</dbReference>
<protein>
    <submittedName>
        <fullName evidence="6">Succinate dehydrogenase/fumarate reductase, flavoprotein subunit</fullName>
    </submittedName>
</protein>
<gene>
    <name evidence="6" type="ORF">SAMN02745130_00865</name>
</gene>
<dbReference type="PANTHER" id="PTHR43400">
    <property type="entry name" value="FUMARATE REDUCTASE"/>
    <property type="match status" value="1"/>
</dbReference>
<dbReference type="Gene3D" id="3.50.50.60">
    <property type="entry name" value="FAD/NAD(P)-binding domain"/>
    <property type="match status" value="2"/>
</dbReference>
<name>A0A1T4W397_9GAMM</name>
<dbReference type="GO" id="GO:0008202">
    <property type="term" value="P:steroid metabolic process"/>
    <property type="evidence" value="ECO:0007669"/>
    <property type="project" value="UniProtKB-ARBA"/>
</dbReference>
<dbReference type="AlphaFoldDB" id="A0A1T4W397"/>
<dbReference type="SUPFAM" id="SSF56425">
    <property type="entry name" value="Succinate dehydrogenase/fumarate reductase flavoprotein, catalytic domain"/>
    <property type="match status" value="1"/>
</dbReference>
<evidence type="ECO:0000313" key="6">
    <source>
        <dbReference type="EMBL" id="SKA71538.1"/>
    </source>
</evidence>
<keyword evidence="3" id="KW-0274">FAD</keyword>
<dbReference type="RefSeq" id="WP_200807028.1">
    <property type="nucleotide sequence ID" value="NZ_FUYB01000003.1"/>
</dbReference>
<dbReference type="PANTHER" id="PTHR43400:SF10">
    <property type="entry name" value="3-OXOSTEROID 1-DEHYDROGENASE"/>
    <property type="match status" value="1"/>
</dbReference>
<sequence length="572" mass="61779">MSIMTTPPPTTCYDLIVLGSGAGGLATAVTAAYFGLKVVVLEKAEVVGGTSAWSGGWLWVPGNPLAQQAGIQETIAEPLAYLSSQLGLAADNPKIRRFLEVAPAMVEFFQTHTAVRFIDGNQIPDFYPVAGSARGGRSVCAAAFDGRELGAAIKDLRPPLSVISLAGMGIASGQDLRHFYQASRSLASAYYVLKRLGKHAWDLLRYQRSMQLVNGNALVARLLKSALDQGVEYHTQVQVLELVKHGERISGVKITAQGQTQILFAKQAVVLATGGFPHDLARQAQWFRPENGRQHYSAAPNTNTGDGIQFAEQLGAQLSNFVQAGAWSPVSLVPTRRGELLHFPHLIDRAKPGIIAVLPNGQRFVSEADSYHEFMTQLFKATPAAQEPYCWLIADHRAQRRWGLGWAKPFPFPLYPYLKSGYLKRANSLQDLAAQCGIDANQLTATLKTFNADALQGRDNQFQRGESPYNRIQGDPEHTPNPCLAPLTQAPFYAVKLVAGSLGTFAGITTNENAQVLNSKQQIIEGLFAVGNDMASIFQGHYPSGGITLGPAMTFGYVIGCTLANQALTPSS</sequence>
<dbReference type="InterPro" id="IPR050315">
    <property type="entry name" value="FAD-oxidoreductase_2"/>
</dbReference>
<keyword evidence="4" id="KW-0560">Oxidoreductase</keyword>
<dbReference type="Pfam" id="PF00890">
    <property type="entry name" value="FAD_binding_2"/>
    <property type="match status" value="1"/>
</dbReference>
<dbReference type="PRINTS" id="PR00411">
    <property type="entry name" value="PNDRDTASEI"/>
</dbReference>
<evidence type="ECO:0000256" key="2">
    <source>
        <dbReference type="ARBA" id="ARBA00022630"/>
    </source>
</evidence>
<dbReference type="InterPro" id="IPR003953">
    <property type="entry name" value="FAD-dep_OxRdtase_2_FAD-bd"/>
</dbReference>